<dbReference type="InterPro" id="IPR006016">
    <property type="entry name" value="UspA"/>
</dbReference>
<dbReference type="PANTHER" id="PTHR31964">
    <property type="entry name" value="ADENINE NUCLEOTIDE ALPHA HYDROLASES-LIKE SUPERFAMILY PROTEIN"/>
    <property type="match status" value="1"/>
</dbReference>
<dbReference type="SUPFAM" id="SSF52402">
    <property type="entry name" value="Adenine nucleotide alpha hydrolases-like"/>
    <property type="match status" value="2"/>
</dbReference>
<dbReference type="Pfam" id="PF00582">
    <property type="entry name" value="Usp"/>
    <property type="match status" value="2"/>
</dbReference>
<dbReference type="AlphaFoldDB" id="A0A7K1UVP5"/>
<dbReference type="PANTHER" id="PTHR31964:SF113">
    <property type="entry name" value="USPA DOMAIN-CONTAINING PROTEIN"/>
    <property type="match status" value="1"/>
</dbReference>
<protein>
    <submittedName>
        <fullName evidence="3">Universal stress protein</fullName>
    </submittedName>
</protein>
<proteinExistence type="inferred from homology"/>
<comment type="caution">
    <text evidence="3">The sequence shown here is derived from an EMBL/GenBank/DDBJ whole genome shotgun (WGS) entry which is preliminary data.</text>
</comment>
<evidence type="ECO:0000256" key="1">
    <source>
        <dbReference type="ARBA" id="ARBA00008791"/>
    </source>
</evidence>
<dbReference type="InterPro" id="IPR006015">
    <property type="entry name" value="Universal_stress_UspA"/>
</dbReference>
<feature type="domain" description="UspA" evidence="2">
    <location>
        <begin position="6"/>
        <end position="144"/>
    </location>
</feature>
<evidence type="ECO:0000313" key="4">
    <source>
        <dbReference type="Proteomes" id="UP000466794"/>
    </source>
</evidence>
<feature type="domain" description="UspA" evidence="2">
    <location>
        <begin position="157"/>
        <end position="290"/>
    </location>
</feature>
<organism evidence="3 4">
    <name type="scientific">Nocardia terrae</name>
    <dbReference type="NCBI Taxonomy" id="2675851"/>
    <lineage>
        <taxon>Bacteria</taxon>
        <taxon>Bacillati</taxon>
        <taxon>Actinomycetota</taxon>
        <taxon>Actinomycetes</taxon>
        <taxon>Mycobacteriales</taxon>
        <taxon>Nocardiaceae</taxon>
        <taxon>Nocardia</taxon>
    </lineage>
</organism>
<accession>A0A7K1UVP5</accession>
<gene>
    <name evidence="3" type="ORF">GPX89_14125</name>
</gene>
<dbReference type="Gene3D" id="3.40.50.620">
    <property type="entry name" value="HUPs"/>
    <property type="match status" value="2"/>
</dbReference>
<keyword evidence="4" id="KW-1185">Reference proteome</keyword>
<dbReference type="EMBL" id="WRPP01000002">
    <property type="protein sequence ID" value="MVU78377.1"/>
    <property type="molecule type" value="Genomic_DNA"/>
</dbReference>
<reference evidence="3 4" key="1">
    <citation type="submission" date="2019-12" db="EMBL/GenBank/DDBJ databases">
        <title>Nocardia sp. nov. ET3-3 isolated from soil.</title>
        <authorList>
            <person name="Kanchanasin P."/>
            <person name="Tanasupawat S."/>
            <person name="Yuki M."/>
            <person name="Kudo T."/>
        </authorList>
    </citation>
    <scope>NUCLEOTIDE SEQUENCE [LARGE SCALE GENOMIC DNA]</scope>
    <source>
        <strain evidence="3 4">ET3-3</strain>
    </source>
</reference>
<evidence type="ECO:0000259" key="2">
    <source>
        <dbReference type="Pfam" id="PF00582"/>
    </source>
</evidence>
<name>A0A7K1UVP5_9NOCA</name>
<comment type="similarity">
    <text evidence="1">Belongs to the universal stress protein A family.</text>
</comment>
<evidence type="ECO:0000313" key="3">
    <source>
        <dbReference type="EMBL" id="MVU78377.1"/>
    </source>
</evidence>
<dbReference type="InterPro" id="IPR014729">
    <property type="entry name" value="Rossmann-like_a/b/a_fold"/>
</dbReference>
<dbReference type="PRINTS" id="PR01438">
    <property type="entry name" value="UNVRSLSTRESS"/>
</dbReference>
<sequence>MDWSARPIVVAVDGSATSYQAVAWAAVEAELRRWPLHIVIAYGVEPGHAPWTARGVAEHAAVRSEAMRVLAEAARIAHHAVPEDTISVTCEAVGELALPALISRSQQARMIVVGNRGRGAIRRALLGSVSVGLARRAQCPVVVVQAEPDIERFAADKPVVVGVDGTDNSLPAVRMAFEEASSRKVPLIAVYAWRDTSGFDLEVIGWDTIREREDKMVAERLADLGDEYPEVTVERRIACDTPARALLDHADDAQLLVVGTHGRGGFAGMALGSVSTALLHAATCPVLVVRSAEVAS</sequence>
<dbReference type="Proteomes" id="UP000466794">
    <property type="component" value="Unassembled WGS sequence"/>
</dbReference>